<organism evidence="1 2">
    <name type="scientific">Pseudomonas fluorescens</name>
    <dbReference type="NCBI Taxonomy" id="294"/>
    <lineage>
        <taxon>Bacteria</taxon>
        <taxon>Pseudomonadati</taxon>
        <taxon>Pseudomonadota</taxon>
        <taxon>Gammaproteobacteria</taxon>
        <taxon>Pseudomonadales</taxon>
        <taxon>Pseudomonadaceae</taxon>
        <taxon>Pseudomonas</taxon>
    </lineage>
</organism>
<name>A0A0F4VAU3_PSEFL</name>
<evidence type="ECO:0000313" key="1">
    <source>
        <dbReference type="EMBL" id="KJZ65911.1"/>
    </source>
</evidence>
<dbReference type="AlphaFoldDB" id="A0A0F4VAU3"/>
<evidence type="ECO:0000313" key="2">
    <source>
        <dbReference type="Proteomes" id="UP000033400"/>
    </source>
</evidence>
<reference evidence="1 2" key="1">
    <citation type="submission" date="2015-03" db="EMBL/GenBank/DDBJ databases">
        <title>Comparative genomics of Pseudomonas insights into diversity of traits involved in vanlence and defense.</title>
        <authorList>
            <person name="Qin Y."/>
        </authorList>
    </citation>
    <scope>NUCLEOTIDE SEQUENCE [LARGE SCALE GENOMIC DNA]</scope>
    <source>
        <strain evidence="1 2">H24</strain>
    </source>
</reference>
<proteinExistence type="predicted"/>
<sequence>MQNLMTVAIRIFYFYRAIVPTSKCDCACNWRINFWILQIDAILATNIIKICPSMRATRTLLAIDSRYMRLVAINRGQNTEHHFIERHITSFLNFYQSE</sequence>
<dbReference type="Proteomes" id="UP000033400">
    <property type="component" value="Unassembled WGS sequence"/>
</dbReference>
<comment type="caution">
    <text evidence="1">The sequence shown here is derived from an EMBL/GenBank/DDBJ whole genome shotgun (WGS) entry which is preliminary data.</text>
</comment>
<protein>
    <submittedName>
        <fullName evidence="1">Uncharacterized protein</fullName>
    </submittedName>
</protein>
<gene>
    <name evidence="1" type="ORF">VD17_11165</name>
</gene>
<accession>A0A0F4VAU3</accession>
<dbReference type="EMBL" id="LACH01000017">
    <property type="protein sequence ID" value="KJZ65911.1"/>
    <property type="molecule type" value="Genomic_DNA"/>
</dbReference>